<dbReference type="EMBL" id="LFJN01000029">
    <property type="protein sequence ID" value="KPI36659.1"/>
    <property type="molecule type" value="Genomic_DNA"/>
</dbReference>
<dbReference type="RefSeq" id="XP_017996622.1">
    <property type="nucleotide sequence ID" value="XM_018150565.1"/>
</dbReference>
<protein>
    <recommendedName>
        <fullName evidence="1">Methyltransferase type 11 domain-containing protein</fullName>
    </recommendedName>
</protein>
<dbReference type="STRING" id="1664694.A0A0N0NJI0"/>
<name>A0A0N0NJI0_9EURO</name>
<feature type="domain" description="Methyltransferase type 11" evidence="1">
    <location>
        <begin position="63"/>
        <end position="169"/>
    </location>
</feature>
<accession>A0A0N0NJI0</accession>
<dbReference type="GO" id="GO:0008757">
    <property type="term" value="F:S-adenosylmethionine-dependent methyltransferase activity"/>
    <property type="evidence" value="ECO:0007669"/>
    <property type="project" value="InterPro"/>
</dbReference>
<evidence type="ECO:0000259" key="1">
    <source>
        <dbReference type="Pfam" id="PF08241"/>
    </source>
</evidence>
<reference evidence="2 3" key="1">
    <citation type="submission" date="2015-06" db="EMBL/GenBank/DDBJ databases">
        <title>Draft genome of the ant-associated black yeast Phialophora attae CBS 131958.</title>
        <authorList>
            <person name="Moreno L.F."/>
            <person name="Stielow B.J."/>
            <person name="de Hoog S."/>
            <person name="Vicente V.A."/>
            <person name="Weiss V.A."/>
            <person name="de Vries M."/>
            <person name="Cruz L.M."/>
            <person name="Souza E.M."/>
        </authorList>
    </citation>
    <scope>NUCLEOTIDE SEQUENCE [LARGE SCALE GENOMIC DNA]</scope>
    <source>
        <strain evidence="2 3">CBS 131958</strain>
    </source>
</reference>
<dbReference type="CDD" id="cd02440">
    <property type="entry name" value="AdoMet_MTases"/>
    <property type="match status" value="1"/>
</dbReference>
<gene>
    <name evidence="2" type="ORF">AB675_9985</name>
</gene>
<evidence type="ECO:0000313" key="2">
    <source>
        <dbReference type="EMBL" id="KPI36659.1"/>
    </source>
</evidence>
<evidence type="ECO:0000313" key="3">
    <source>
        <dbReference type="Proteomes" id="UP000038010"/>
    </source>
</evidence>
<dbReference type="SUPFAM" id="SSF53335">
    <property type="entry name" value="S-adenosyl-L-methionine-dependent methyltransferases"/>
    <property type="match status" value="1"/>
</dbReference>
<dbReference type="AlphaFoldDB" id="A0A0N0NJI0"/>
<dbReference type="InterPro" id="IPR013216">
    <property type="entry name" value="Methyltransf_11"/>
</dbReference>
<dbReference type="Gene3D" id="3.40.50.150">
    <property type="entry name" value="Vaccinia Virus protein VP39"/>
    <property type="match status" value="1"/>
</dbReference>
<dbReference type="Pfam" id="PF08241">
    <property type="entry name" value="Methyltransf_11"/>
    <property type="match status" value="1"/>
</dbReference>
<comment type="caution">
    <text evidence="2">The sequence shown here is derived from an EMBL/GenBank/DDBJ whole genome shotgun (WGS) entry which is preliminary data.</text>
</comment>
<dbReference type="VEuPathDB" id="FungiDB:AB675_9985"/>
<dbReference type="GeneID" id="28742445"/>
<dbReference type="InterPro" id="IPR029063">
    <property type="entry name" value="SAM-dependent_MTases_sf"/>
</dbReference>
<organism evidence="2 3">
    <name type="scientific">Cyphellophora attinorum</name>
    <dbReference type="NCBI Taxonomy" id="1664694"/>
    <lineage>
        <taxon>Eukaryota</taxon>
        <taxon>Fungi</taxon>
        <taxon>Dikarya</taxon>
        <taxon>Ascomycota</taxon>
        <taxon>Pezizomycotina</taxon>
        <taxon>Eurotiomycetes</taxon>
        <taxon>Chaetothyriomycetidae</taxon>
        <taxon>Chaetothyriales</taxon>
        <taxon>Cyphellophoraceae</taxon>
        <taxon>Cyphellophora</taxon>
    </lineage>
</organism>
<sequence length="256" mass="28197">MESATERQRKVTYLPTTEAYNLWAEHYDHDGNFLQLLDSRELPRLLEDAFKCLSGRPRPWKAVDLGAGSGRATMALLASDVGESATNIIAVDASSAMLAIAKRKVADAKNNDRQSMINFEVMDLLSDEELPQSVLGADLVVSTLVLEHVPCDLYFKKASRILSRGGVLLVTNMHHDMGAISQAGFVDPKTNEKIRPASYPHSVEDIKTAASKYGLTLLGDVKEVAVEERDVASLGDRSRKWIGVRCWYGGLFQKSS</sequence>
<dbReference type="OrthoDB" id="66144at2759"/>
<dbReference type="PANTHER" id="PTHR43861">
    <property type="entry name" value="TRANS-ACONITATE 2-METHYLTRANSFERASE-RELATED"/>
    <property type="match status" value="1"/>
</dbReference>
<dbReference type="Proteomes" id="UP000038010">
    <property type="component" value="Unassembled WGS sequence"/>
</dbReference>
<proteinExistence type="predicted"/>
<keyword evidence="3" id="KW-1185">Reference proteome</keyword>